<dbReference type="EMBL" id="CP022098">
    <property type="protein sequence ID" value="ATB38284.1"/>
    <property type="molecule type" value="Genomic_DNA"/>
</dbReference>
<evidence type="ECO:0000313" key="4">
    <source>
        <dbReference type="Proteomes" id="UP000217257"/>
    </source>
</evidence>
<evidence type="ECO:0000256" key="2">
    <source>
        <dbReference type="SAM" id="SignalP"/>
    </source>
</evidence>
<evidence type="ECO:0008006" key="5">
    <source>
        <dbReference type="Google" id="ProtNLM"/>
    </source>
</evidence>
<evidence type="ECO:0000313" key="3">
    <source>
        <dbReference type="EMBL" id="ATB38284.1"/>
    </source>
</evidence>
<keyword evidence="2" id="KW-0732">Signal</keyword>
<reference evidence="3 4" key="1">
    <citation type="submission" date="2017-06" db="EMBL/GenBank/DDBJ databases">
        <title>Sequencing and comparative analysis of myxobacterial genomes.</title>
        <authorList>
            <person name="Rupp O."/>
            <person name="Goesmann A."/>
            <person name="Sogaard-Andersen L."/>
        </authorList>
    </citation>
    <scope>NUCLEOTIDE SEQUENCE [LARGE SCALE GENOMIC DNA]</scope>
    <source>
        <strain evidence="3 4">DSM 52655</strain>
    </source>
</reference>
<evidence type="ECO:0000256" key="1">
    <source>
        <dbReference type="SAM" id="MobiDB-lite"/>
    </source>
</evidence>
<feature type="chain" id="PRO_5012377261" description="PE-PGRS family protein" evidence="2">
    <location>
        <begin position="26"/>
        <end position="491"/>
    </location>
</feature>
<feature type="signal peptide" evidence="2">
    <location>
        <begin position="1"/>
        <end position="25"/>
    </location>
</feature>
<dbReference type="RefSeq" id="WP_095986476.1">
    <property type="nucleotide sequence ID" value="NZ_CP022098.1"/>
</dbReference>
<proteinExistence type="predicted"/>
<dbReference type="AlphaFoldDB" id="A0A250J2V1"/>
<protein>
    <recommendedName>
        <fullName evidence="5">PE-PGRS family protein</fullName>
    </recommendedName>
</protein>
<organism evidence="3 4">
    <name type="scientific">Cystobacter fuscus</name>
    <dbReference type="NCBI Taxonomy" id="43"/>
    <lineage>
        <taxon>Bacteria</taxon>
        <taxon>Pseudomonadati</taxon>
        <taxon>Myxococcota</taxon>
        <taxon>Myxococcia</taxon>
        <taxon>Myxococcales</taxon>
        <taxon>Cystobacterineae</taxon>
        <taxon>Archangiaceae</taxon>
        <taxon>Cystobacter</taxon>
    </lineage>
</organism>
<gene>
    <name evidence="3" type="ORF">CYFUS_003718</name>
</gene>
<dbReference type="KEGG" id="cfus:CYFUS_003718"/>
<feature type="compositionally biased region" description="Gly residues" evidence="1">
    <location>
        <begin position="104"/>
        <end position="131"/>
    </location>
</feature>
<name>A0A250J2V1_9BACT</name>
<accession>A0A250J2V1</accession>
<sequence>MSSQLKQMGRVMASMVLVISGTAMAFNSGSTGADGAFSPTVSTQVQLPENGIFNFTTVNIPSGVTVTFKRNTANTPIVILATGNVTIAGAIDVSGSSSANVGAAGDGNLGDDGIPGRGGPGGQDGGRGGPAGAAATSRGGNGLGPGGGLGGALGGTDTGCYYTNATGGGGAGFGNGGSNAVAFASGNTTYSRGGVAYGSSQLLPLIGGSGGGGGGGNTGLGGSGGGGGGGAILIASSETLNVTGSILANGGASGGTAGGESGGTGGGGSGGAIRLLATTLSGNGTLSAAAGAAAGNANSGCFNGGSGAVGRIRLEAETLTRTAGSTPPFPAATAPTTVFVAGLPTLRITSVAGVSAPAVPTGNADIVLPANTPNPVTVTFTTTGVPVGNTVTLTVVPAAAASESAVSPALSGSTDSATTSVNINLPSGPSVLQATTSYTVVAALGRELGTRYANGEQVERVTLIASLQGPPAVMLTTVSGKEYRVAAQARD</sequence>
<dbReference type="Proteomes" id="UP000217257">
    <property type="component" value="Chromosome"/>
</dbReference>
<feature type="region of interest" description="Disordered" evidence="1">
    <location>
        <begin position="104"/>
        <end position="140"/>
    </location>
</feature>